<evidence type="ECO:0000313" key="3">
    <source>
        <dbReference type="Proteomes" id="UP001162131"/>
    </source>
</evidence>
<reference evidence="2" key="1">
    <citation type="submission" date="2021-09" db="EMBL/GenBank/DDBJ databases">
        <authorList>
            <consortium name="AG Swart"/>
            <person name="Singh M."/>
            <person name="Singh A."/>
            <person name="Seah K."/>
            <person name="Emmerich C."/>
        </authorList>
    </citation>
    <scope>NUCLEOTIDE SEQUENCE</scope>
    <source>
        <strain evidence="2">ATCC30299</strain>
    </source>
</reference>
<name>A0AAU9I5X3_9CILI</name>
<evidence type="ECO:0000313" key="2">
    <source>
        <dbReference type="EMBL" id="CAG9310519.1"/>
    </source>
</evidence>
<comment type="caution">
    <text evidence="2">The sequence shown here is derived from an EMBL/GenBank/DDBJ whole genome shotgun (WGS) entry which is preliminary data.</text>
</comment>
<feature type="transmembrane region" description="Helical" evidence="1">
    <location>
        <begin position="102"/>
        <end position="127"/>
    </location>
</feature>
<protein>
    <submittedName>
        <fullName evidence="2">Uncharacterized protein</fullName>
    </submittedName>
</protein>
<feature type="transmembrane region" description="Helical" evidence="1">
    <location>
        <begin position="169"/>
        <end position="189"/>
    </location>
</feature>
<feature type="transmembrane region" description="Helical" evidence="1">
    <location>
        <begin position="75"/>
        <end position="96"/>
    </location>
</feature>
<feature type="transmembrane region" description="Helical" evidence="1">
    <location>
        <begin position="247"/>
        <end position="267"/>
    </location>
</feature>
<keyword evidence="3" id="KW-1185">Reference proteome</keyword>
<dbReference type="Proteomes" id="UP001162131">
    <property type="component" value="Unassembled WGS sequence"/>
</dbReference>
<dbReference type="EMBL" id="CAJZBQ010000002">
    <property type="protein sequence ID" value="CAG9310519.1"/>
    <property type="molecule type" value="Genomic_DNA"/>
</dbReference>
<evidence type="ECO:0000256" key="1">
    <source>
        <dbReference type="SAM" id="Phobius"/>
    </source>
</evidence>
<organism evidence="2 3">
    <name type="scientific">Blepharisma stoltei</name>
    <dbReference type="NCBI Taxonomy" id="1481888"/>
    <lineage>
        <taxon>Eukaryota</taxon>
        <taxon>Sar</taxon>
        <taxon>Alveolata</taxon>
        <taxon>Ciliophora</taxon>
        <taxon>Postciliodesmatophora</taxon>
        <taxon>Heterotrichea</taxon>
        <taxon>Heterotrichida</taxon>
        <taxon>Blepharismidae</taxon>
        <taxon>Blepharisma</taxon>
    </lineage>
</organism>
<keyword evidence="1" id="KW-0812">Transmembrane</keyword>
<feature type="transmembrane region" description="Helical" evidence="1">
    <location>
        <begin position="48"/>
        <end position="68"/>
    </location>
</feature>
<feature type="transmembrane region" description="Helical" evidence="1">
    <location>
        <begin position="139"/>
        <end position="157"/>
    </location>
</feature>
<sequence>MLGMLIEKSGQELNGISAIFPFMILGRVLLCVNQVSASSRMMTENLCIFYSFIFYFECANIIWIYHLFLENKSKWFLSFVCIPIFCELQIYLFIFLSQKDQISPVTFISIIALSWISYWIVALFMFVTSKLVDDKSIQFLTYLVLIIIQSLYNNYTAWYFEWFIMRCVFWIYEAICLSSFIYFSSYLIIKYLSKFTTSNKNLKYFDSLISKFLEEEEMGYIKLACWSLFFCVEYNVIYRIIANWPSWMTTELILFSTSVSFGWLLFLRETFDLKNYETHYVLNIFACYTQIQMIYNFFWIFRMFLNE</sequence>
<feature type="transmembrane region" description="Helical" evidence="1">
    <location>
        <begin position="12"/>
        <end position="36"/>
    </location>
</feature>
<dbReference type="AlphaFoldDB" id="A0AAU9I5X3"/>
<proteinExistence type="predicted"/>
<keyword evidence="1" id="KW-0472">Membrane</keyword>
<feature type="transmembrane region" description="Helical" evidence="1">
    <location>
        <begin position="279"/>
        <end position="301"/>
    </location>
</feature>
<gene>
    <name evidence="2" type="ORF">BSTOLATCC_MIC1362</name>
</gene>
<accession>A0AAU9I5X3</accession>
<keyword evidence="1" id="KW-1133">Transmembrane helix</keyword>